<dbReference type="InterPro" id="IPR007554">
    <property type="entry name" value="Glycerophosphate_synth"/>
</dbReference>
<proteinExistence type="predicted"/>
<name>A0A4R5VV98_9BACI</name>
<sequence>MSLSLIILPGSFPFLEKEGKIPASMKIEVDNGNLHLVHLYDVKLENTSIEENKNVRIVSCNQINLKEISTEFIMFLDKETSFSKEFFDVILSEIKSKERYDFIQLRREGVVERLDDLTAFFHADFDDIVSPKIIRKTVLNKFDFFNLEKVNRSMLARLYFELFKDDLHFKFINNVTFKQTYKESKDGIISEGEILNSLLFSYNNIEQKKFEILFKKALVKKVFKLIDNRNFVDLLPYNRQESILELLKELLLNVDDPLLKNWGLNGYIPFAQMVREGLFSEALYYMRILRGKRYWYNTAKELEGKIKQYPIEESVSWKITVPLRKSGLWKEQFKNYFLKWLLLLLSFLVKPLFIGREVWLVSERSDQAEDNGYYFFKYCRENYPNKKILYIIKKDSPHVGKIENLGNIIYHSSLKHWIYLLIAKKYISAWVFEESSYPESKINFKNLFKNIIVNKQQITLQHGVIIHNIAPYLNKKIYNQKLFIASSNAEKEVIKTTLGYEDEDIAVTGLSRFDNLRDLEIKKQILIMPTWRRSLFRLNENEFLLSEYFNRYYNLIRNEQFLNLIEKENIQVKFYIHNQMQHFINDFAFKHPMIQFLTKQDAIVSDLLKESCLLITDYSSVMADFLYMEKPVLLYQFDPLNNHHGPVKQIQYSDFGEVITEESILVNKISMLASRNFIIDKKYLKKSNNFFAFKDNNNNERIFKAIENLNN</sequence>
<protein>
    <submittedName>
        <fullName evidence="1">Teichoic acid biosynthesis protein</fullName>
    </submittedName>
</protein>
<accession>A0A4R5VV98</accession>
<dbReference type="EMBL" id="SMYO01000004">
    <property type="protein sequence ID" value="TDK62175.1"/>
    <property type="molecule type" value="Genomic_DNA"/>
</dbReference>
<evidence type="ECO:0000313" key="1">
    <source>
        <dbReference type="EMBL" id="TDK62175.1"/>
    </source>
</evidence>
<evidence type="ECO:0000313" key="2">
    <source>
        <dbReference type="Proteomes" id="UP000295132"/>
    </source>
</evidence>
<dbReference type="InterPro" id="IPR043148">
    <property type="entry name" value="TagF_C"/>
</dbReference>
<dbReference type="AlphaFoldDB" id="A0A4R5VV98"/>
<dbReference type="RefSeq" id="WP_133333905.1">
    <property type="nucleotide sequence ID" value="NZ_SMYO01000004.1"/>
</dbReference>
<comment type="caution">
    <text evidence="1">The sequence shown here is derived from an EMBL/GenBank/DDBJ whole genome shotgun (WGS) entry which is preliminary data.</text>
</comment>
<gene>
    <name evidence="1" type="ORF">E2K98_08915</name>
</gene>
<organism evidence="1 2">
    <name type="scientific">Bacillus salipaludis</name>
    <dbReference type="NCBI Taxonomy" id="2547811"/>
    <lineage>
        <taxon>Bacteria</taxon>
        <taxon>Bacillati</taxon>
        <taxon>Bacillota</taxon>
        <taxon>Bacilli</taxon>
        <taxon>Bacillales</taxon>
        <taxon>Bacillaceae</taxon>
        <taxon>Bacillus</taxon>
    </lineage>
</organism>
<dbReference type="Pfam" id="PF04464">
    <property type="entry name" value="Glyphos_transf"/>
    <property type="match status" value="1"/>
</dbReference>
<dbReference type="Proteomes" id="UP000295132">
    <property type="component" value="Unassembled WGS sequence"/>
</dbReference>
<dbReference type="SUPFAM" id="SSF53756">
    <property type="entry name" value="UDP-Glycosyltransferase/glycogen phosphorylase"/>
    <property type="match status" value="1"/>
</dbReference>
<dbReference type="GO" id="GO:0047355">
    <property type="term" value="F:CDP-glycerol glycerophosphotransferase activity"/>
    <property type="evidence" value="ECO:0007669"/>
    <property type="project" value="InterPro"/>
</dbReference>
<dbReference type="GO" id="GO:0016020">
    <property type="term" value="C:membrane"/>
    <property type="evidence" value="ECO:0007669"/>
    <property type="project" value="InterPro"/>
</dbReference>
<reference evidence="1 2" key="1">
    <citation type="submission" date="2019-03" db="EMBL/GenBank/DDBJ databases">
        <title>Bacillus niacini sp. nov. a Nicotinate-Metabolizing Mesophile Isolated from Soil.</title>
        <authorList>
            <person name="Zhang G."/>
        </authorList>
    </citation>
    <scope>NUCLEOTIDE SEQUENCE [LARGE SCALE GENOMIC DNA]</scope>
    <source>
        <strain evidence="1 2">WN066</strain>
    </source>
</reference>
<dbReference type="Gene3D" id="3.40.50.12580">
    <property type="match status" value="1"/>
</dbReference>